<organism evidence="3">
    <name type="scientific">Leptosphaeria maculans (strain JN3 / isolate v23.1.3 / race Av1-4-5-6-7-8)</name>
    <name type="common">Blackleg fungus</name>
    <name type="synonym">Phoma lingam</name>
    <dbReference type="NCBI Taxonomy" id="985895"/>
    <lineage>
        <taxon>Eukaryota</taxon>
        <taxon>Fungi</taxon>
        <taxon>Dikarya</taxon>
        <taxon>Ascomycota</taxon>
        <taxon>Pezizomycotina</taxon>
        <taxon>Dothideomycetes</taxon>
        <taxon>Pleosporomycetidae</taxon>
        <taxon>Pleosporales</taxon>
        <taxon>Pleosporineae</taxon>
        <taxon>Leptosphaeriaceae</taxon>
        <taxon>Plenodomus</taxon>
        <taxon>Plenodomus lingam/Leptosphaeria maculans species complex</taxon>
    </lineage>
</organism>
<dbReference type="VEuPathDB" id="FungiDB:LEMA_uP106220.1"/>
<feature type="chain" id="PRO_5003194756" evidence="1">
    <location>
        <begin position="19"/>
        <end position="58"/>
    </location>
</feature>
<feature type="signal peptide" evidence="1">
    <location>
        <begin position="1"/>
        <end position="18"/>
    </location>
</feature>
<dbReference type="AlphaFoldDB" id="E5A1M7"/>
<name>E5A1M7_LEPMJ</name>
<dbReference type="Proteomes" id="UP000002668">
    <property type="component" value="Genome"/>
</dbReference>
<keyword evidence="3" id="KW-1185">Reference proteome</keyword>
<accession>E5A1M7</accession>
<evidence type="ECO:0000256" key="1">
    <source>
        <dbReference type="SAM" id="SignalP"/>
    </source>
</evidence>
<reference evidence="3" key="1">
    <citation type="journal article" date="2011" name="Nat. Commun.">
        <title>Effector diversification within compartments of the Leptosphaeria maculans genome affected by Repeat-Induced Point mutations.</title>
        <authorList>
            <person name="Rouxel T."/>
            <person name="Grandaubert J."/>
            <person name="Hane J.K."/>
            <person name="Hoede C."/>
            <person name="van de Wouw A.P."/>
            <person name="Couloux A."/>
            <person name="Dominguez V."/>
            <person name="Anthouard V."/>
            <person name="Bally P."/>
            <person name="Bourras S."/>
            <person name="Cozijnsen A.J."/>
            <person name="Ciuffetti L.M."/>
            <person name="Degrave A."/>
            <person name="Dilmaghani A."/>
            <person name="Duret L."/>
            <person name="Fudal I."/>
            <person name="Goodwin S.B."/>
            <person name="Gout L."/>
            <person name="Glaser N."/>
            <person name="Linglin J."/>
            <person name="Kema G.H.J."/>
            <person name="Lapalu N."/>
            <person name="Lawrence C.B."/>
            <person name="May K."/>
            <person name="Meyer M."/>
            <person name="Ollivier B."/>
            <person name="Poulain J."/>
            <person name="Schoch C.L."/>
            <person name="Simon A."/>
            <person name="Spatafora J.W."/>
            <person name="Stachowiak A."/>
            <person name="Turgeon B.G."/>
            <person name="Tyler B.M."/>
            <person name="Vincent D."/>
            <person name="Weissenbach J."/>
            <person name="Amselem J."/>
            <person name="Quesneville H."/>
            <person name="Oliver R.P."/>
            <person name="Wincker P."/>
            <person name="Balesdent M.-H."/>
            <person name="Howlett B.J."/>
        </authorList>
    </citation>
    <scope>NUCLEOTIDE SEQUENCE [LARGE SCALE GENOMIC DNA]</scope>
    <source>
        <strain evidence="3">JN3 / isolate v23.1.3 / race Av1-4-5-6-7-8</strain>
    </source>
</reference>
<evidence type="ECO:0000313" key="3">
    <source>
        <dbReference type="Proteomes" id="UP000002668"/>
    </source>
</evidence>
<dbReference type="EMBL" id="FP929131">
    <property type="protein sequence ID" value="CBX97491.1"/>
    <property type="molecule type" value="Genomic_DNA"/>
</dbReference>
<proteinExistence type="predicted"/>
<dbReference type="InParanoid" id="E5A1M7"/>
<evidence type="ECO:0000313" key="2">
    <source>
        <dbReference type="EMBL" id="CBX97491.1"/>
    </source>
</evidence>
<keyword evidence="1" id="KW-0732">Signal</keyword>
<dbReference type="HOGENOM" id="CLU_2979548_0_0_1"/>
<sequence length="58" mass="6373">MLPIGNLNTGFCVLLITAQLPLQDQGYKKPTQVACGQSACYVSLYGVLLRQEFKLGRL</sequence>
<gene>
    <name evidence="2" type="ORF">LEMA_uP106220.1</name>
</gene>
<protein>
    <submittedName>
        <fullName evidence="2">Predicted protein</fullName>
    </submittedName>
</protein>